<dbReference type="Gene3D" id="3.40.50.150">
    <property type="entry name" value="Vaccinia Virus protein VP39"/>
    <property type="match status" value="1"/>
</dbReference>
<dbReference type="GO" id="GO:0061542">
    <property type="term" value="F:3-demethylubiquinol 3-O-methyltransferase activity"/>
    <property type="evidence" value="ECO:0007669"/>
    <property type="project" value="UniProtKB-EC"/>
</dbReference>
<sequence>MEINYIHSEAVHNSDAAHEVLPYLFDLVRPESVIDIGCGTGSWLKVAKQLGVGRIRGIDGIHVDRSMLCITEEEFLQHNLTLPLPARDNYDLAICLEVAEHLPEEAADNIIEILCGHSDLVLFSAAIPGQGGQFHINEQWPAYWQKKFGTHGFLPYDILRDRFWDNLSVNWWYKQNMFLYIREGSGQRLNIKASAALPVFIHPELFDDKLQKLQVAEKTIVYLEGIILQRLTRPRFLPSLKLLLKSIIKR</sequence>
<name>A0ABV6L580_9SPHI</name>
<evidence type="ECO:0000313" key="1">
    <source>
        <dbReference type="EMBL" id="MFC0514581.1"/>
    </source>
</evidence>
<organism evidence="1 2">
    <name type="scientific">Mucilaginibacter angelicae</name>
    <dbReference type="NCBI Taxonomy" id="869718"/>
    <lineage>
        <taxon>Bacteria</taxon>
        <taxon>Pseudomonadati</taxon>
        <taxon>Bacteroidota</taxon>
        <taxon>Sphingobacteriia</taxon>
        <taxon>Sphingobacteriales</taxon>
        <taxon>Sphingobacteriaceae</taxon>
        <taxon>Mucilaginibacter</taxon>
    </lineage>
</organism>
<dbReference type="GO" id="GO:0032259">
    <property type="term" value="P:methylation"/>
    <property type="evidence" value="ECO:0007669"/>
    <property type="project" value="UniProtKB-KW"/>
</dbReference>
<dbReference type="CDD" id="cd02440">
    <property type="entry name" value="AdoMet_MTases"/>
    <property type="match status" value="1"/>
</dbReference>
<keyword evidence="1" id="KW-0489">Methyltransferase</keyword>
<dbReference type="EC" id="2.1.1.222" evidence="1"/>
<dbReference type="InterPro" id="IPR029063">
    <property type="entry name" value="SAM-dependent_MTases_sf"/>
</dbReference>
<dbReference type="EMBL" id="JBHLTS010000021">
    <property type="protein sequence ID" value="MFC0514581.1"/>
    <property type="molecule type" value="Genomic_DNA"/>
</dbReference>
<evidence type="ECO:0000313" key="2">
    <source>
        <dbReference type="Proteomes" id="UP001589828"/>
    </source>
</evidence>
<protein>
    <submittedName>
        <fullName evidence="1">Class I SAM-dependent methyltransferase</fullName>
        <ecNumber evidence="1">2.1.1.222</ecNumber>
        <ecNumber evidence="1">2.1.1.64</ecNumber>
    </submittedName>
</protein>
<dbReference type="GO" id="GO:0102208">
    <property type="term" value="F:2-polyprenyl-6-hydroxyphenol methylase activity"/>
    <property type="evidence" value="ECO:0007669"/>
    <property type="project" value="UniProtKB-EC"/>
</dbReference>
<dbReference type="Proteomes" id="UP001589828">
    <property type="component" value="Unassembled WGS sequence"/>
</dbReference>
<keyword evidence="2" id="KW-1185">Reference proteome</keyword>
<dbReference type="RefSeq" id="WP_377022425.1">
    <property type="nucleotide sequence ID" value="NZ_JBHLTS010000021.1"/>
</dbReference>
<accession>A0ABV6L580</accession>
<dbReference type="EC" id="2.1.1.64" evidence="1"/>
<dbReference type="SUPFAM" id="SSF53335">
    <property type="entry name" value="S-adenosyl-L-methionine-dependent methyltransferases"/>
    <property type="match status" value="1"/>
</dbReference>
<keyword evidence="1" id="KW-0808">Transferase</keyword>
<reference evidence="1 2" key="1">
    <citation type="submission" date="2024-09" db="EMBL/GenBank/DDBJ databases">
        <authorList>
            <person name="Sun Q."/>
            <person name="Mori K."/>
        </authorList>
    </citation>
    <scope>NUCLEOTIDE SEQUENCE [LARGE SCALE GENOMIC DNA]</scope>
    <source>
        <strain evidence="1 2">NCAIM B.02415</strain>
    </source>
</reference>
<comment type="caution">
    <text evidence="1">The sequence shown here is derived from an EMBL/GenBank/DDBJ whole genome shotgun (WGS) entry which is preliminary data.</text>
</comment>
<gene>
    <name evidence="1" type="ORF">ACFFGT_10225</name>
</gene>
<dbReference type="Pfam" id="PF13489">
    <property type="entry name" value="Methyltransf_23"/>
    <property type="match status" value="1"/>
</dbReference>
<proteinExistence type="predicted"/>